<dbReference type="AlphaFoldDB" id="A0A1F8CMR9"/>
<dbReference type="GO" id="GO:0006355">
    <property type="term" value="P:regulation of DNA-templated transcription"/>
    <property type="evidence" value="ECO:0007669"/>
    <property type="project" value="InterPro"/>
</dbReference>
<reference evidence="1 2" key="1">
    <citation type="journal article" date="2016" name="Nat. Commun.">
        <title>Thousands of microbial genomes shed light on interconnected biogeochemical processes in an aquifer system.</title>
        <authorList>
            <person name="Anantharaman K."/>
            <person name="Brown C.T."/>
            <person name="Hug L.A."/>
            <person name="Sharon I."/>
            <person name="Castelle C.J."/>
            <person name="Probst A.J."/>
            <person name="Thomas B.C."/>
            <person name="Singh A."/>
            <person name="Wilkins M.J."/>
            <person name="Karaoz U."/>
            <person name="Brodie E.L."/>
            <person name="Williams K.H."/>
            <person name="Hubbard S.S."/>
            <person name="Banfield J.F."/>
        </authorList>
    </citation>
    <scope>NUCLEOTIDE SEQUENCE [LARGE SCALE GENOMIC DNA]</scope>
</reference>
<dbReference type="Proteomes" id="UP000177855">
    <property type="component" value="Unassembled WGS sequence"/>
</dbReference>
<proteinExistence type="predicted"/>
<comment type="caution">
    <text evidence="1">The sequence shown here is derived from an EMBL/GenBank/DDBJ whole genome shotgun (WGS) entry which is preliminary data.</text>
</comment>
<evidence type="ECO:0000313" key="1">
    <source>
        <dbReference type="EMBL" id="OGM77149.1"/>
    </source>
</evidence>
<name>A0A1F8CMR9_9BACT</name>
<accession>A0A1F8CMR9</accession>
<sequence>MSTINISLPEKLKADAEVLIKKGFYVSFSDLVRHSIRELVSINRYDRWAAEAKEDLKKGRAVVLRNEKEIDEYMNSIR</sequence>
<dbReference type="CDD" id="cd22231">
    <property type="entry name" value="RHH_NikR_HicB-like"/>
    <property type="match status" value="1"/>
</dbReference>
<organism evidence="1 2">
    <name type="scientific">Candidatus Woesebacteria bacterium RIFOXYA1_FULL_40_18</name>
    <dbReference type="NCBI Taxonomy" id="1802532"/>
    <lineage>
        <taxon>Bacteria</taxon>
        <taxon>Candidatus Woeseibacteriota</taxon>
    </lineage>
</organism>
<evidence type="ECO:0000313" key="2">
    <source>
        <dbReference type="Proteomes" id="UP000177855"/>
    </source>
</evidence>
<protein>
    <recommendedName>
        <fullName evidence="3">CopG family transcriptional regulator</fullName>
    </recommendedName>
</protein>
<dbReference type="InterPro" id="IPR010985">
    <property type="entry name" value="Ribbon_hlx_hlx"/>
</dbReference>
<dbReference type="SUPFAM" id="SSF47598">
    <property type="entry name" value="Ribbon-helix-helix"/>
    <property type="match status" value="1"/>
</dbReference>
<dbReference type="EMBL" id="MGHS01000006">
    <property type="protein sequence ID" value="OGM77149.1"/>
    <property type="molecule type" value="Genomic_DNA"/>
</dbReference>
<dbReference type="STRING" id="1802532.A2210_02405"/>
<gene>
    <name evidence="1" type="ORF">A2210_02405</name>
</gene>
<evidence type="ECO:0008006" key="3">
    <source>
        <dbReference type="Google" id="ProtNLM"/>
    </source>
</evidence>